<evidence type="ECO:0000313" key="6">
    <source>
        <dbReference type="Proteomes" id="UP000254603"/>
    </source>
</evidence>
<name>A0A378XHF4_9BURK</name>
<keyword evidence="7" id="KW-1185">Reference proteome</keyword>
<evidence type="ECO:0000313" key="7">
    <source>
        <dbReference type="Proteomes" id="UP000594903"/>
    </source>
</evidence>
<keyword evidence="2" id="KW-0472">Membrane</keyword>
<feature type="transmembrane region" description="Helical" evidence="2">
    <location>
        <begin position="124"/>
        <end position="144"/>
    </location>
</feature>
<dbReference type="GO" id="GO:0016989">
    <property type="term" value="F:sigma factor antagonist activity"/>
    <property type="evidence" value="ECO:0007669"/>
    <property type="project" value="InterPro"/>
</dbReference>
<accession>A0A378XHF4</accession>
<dbReference type="PANTHER" id="PTHR38104:SF1">
    <property type="entry name" value="ANTI-SIGMA-E FACTOR RSEA"/>
    <property type="match status" value="1"/>
</dbReference>
<dbReference type="InterPro" id="IPR005572">
    <property type="entry name" value="Anti-sigma_E_RseA_N"/>
</dbReference>
<dbReference type="EMBL" id="UGSB01000001">
    <property type="protein sequence ID" value="SUA56997.1"/>
    <property type="molecule type" value="Genomic_DNA"/>
</dbReference>
<reference evidence="4 7" key="2">
    <citation type="submission" date="2020-12" db="EMBL/GenBank/DDBJ databases">
        <title>FDA dAtabase for Regulatory Grade micrObial Sequences (FDA-ARGOS): Supporting development and validation of Infectious Disease Dx tests.</title>
        <authorList>
            <person name="Sproer C."/>
            <person name="Gronow S."/>
            <person name="Severitt S."/>
            <person name="Schroder I."/>
            <person name="Tallon L."/>
            <person name="Sadzewicz L."/>
            <person name="Zhao X."/>
            <person name="Boylan J."/>
            <person name="Ott S."/>
            <person name="Bowen H."/>
            <person name="Vavikolanu K."/>
            <person name="Mehta A."/>
            <person name="Aluvathingal J."/>
            <person name="Nadendla S."/>
            <person name="Lowell S."/>
            <person name="Myers T."/>
            <person name="Yan Y."/>
            <person name="Sichtig H."/>
        </authorList>
    </citation>
    <scope>NUCLEOTIDE SEQUENCE [LARGE SCALE GENOMIC DNA]</scope>
    <source>
        <strain evidence="4 7">FDAARGOS_872</strain>
    </source>
</reference>
<reference evidence="5 6" key="1">
    <citation type="submission" date="2018-06" db="EMBL/GenBank/DDBJ databases">
        <authorList>
            <consortium name="Pathogen Informatics"/>
            <person name="Doyle S."/>
        </authorList>
    </citation>
    <scope>NUCLEOTIDE SEQUENCE [LARGE SCALE GENOMIC DNA]</scope>
    <source>
        <strain evidence="5 6">NCTC11997</strain>
    </source>
</reference>
<dbReference type="Gene3D" id="1.10.10.880">
    <property type="entry name" value="Anti sigma-E protein RseA, N-terminal domain"/>
    <property type="match status" value="1"/>
</dbReference>
<dbReference type="SUPFAM" id="SSF89069">
    <property type="entry name" value="N-terminal, cytoplasmic domain of anti-sigmaE factor RseA"/>
    <property type="match status" value="1"/>
</dbReference>
<dbReference type="Pfam" id="PF03872">
    <property type="entry name" value="RseA_N"/>
    <property type="match status" value="1"/>
</dbReference>
<proteinExistence type="predicted"/>
<evidence type="ECO:0000313" key="5">
    <source>
        <dbReference type="EMBL" id="SUA56997.1"/>
    </source>
</evidence>
<keyword evidence="2 5" id="KW-0812">Transmembrane</keyword>
<dbReference type="InterPro" id="IPR052383">
    <property type="entry name" value="Anti-sigma-E_RseA-like"/>
</dbReference>
<dbReference type="Proteomes" id="UP000254603">
    <property type="component" value="Unassembled WGS sequence"/>
</dbReference>
<feature type="domain" description="Anti sigma-E protein RseA N-terminal" evidence="3">
    <location>
        <begin position="13"/>
        <end position="89"/>
    </location>
</feature>
<dbReference type="STRING" id="1122619.GCA_000373745_00762"/>
<dbReference type="RefSeq" id="WP_018573941.1">
    <property type="nucleotide sequence ID" value="NZ_CP065725.1"/>
</dbReference>
<dbReference type="EMBL" id="CP065725">
    <property type="protein sequence ID" value="QPT39630.1"/>
    <property type="molecule type" value="Genomic_DNA"/>
</dbReference>
<dbReference type="CDD" id="cd16328">
    <property type="entry name" value="RseA_N"/>
    <property type="match status" value="1"/>
</dbReference>
<dbReference type="InterPro" id="IPR036147">
    <property type="entry name" value="Anti-sigma_E_RseA_N_sf"/>
</dbReference>
<dbReference type="OrthoDB" id="8561243at2"/>
<sequence length="240" mass="25956">MNNTMDLSTSAQLDRLSAFLDGELSESEFDAVLDSLDAHCCAELKRYQIISDVMRDSSLAIRTSDLFSMRLAKALEAEPAHSLDEVQEQEELQATGTDGMSVGLPAKRQTAQVHRMPGRSKARLAFVAGGVAAAFATIVTYSIFQSNDMQPSVHSTAPVLASVETQAVSPAAVDNTINTMDSAMSFSRSPVVAVSASAANDQPSTEERRRTYPEYLRSHSDMSAYTPFMQVNYQGMGVGQ</sequence>
<dbReference type="Proteomes" id="UP000594903">
    <property type="component" value="Chromosome"/>
</dbReference>
<evidence type="ECO:0000259" key="3">
    <source>
        <dbReference type="Pfam" id="PF03872"/>
    </source>
</evidence>
<organism evidence="5 6">
    <name type="scientific">Oligella ureolytica</name>
    <dbReference type="NCBI Taxonomy" id="90244"/>
    <lineage>
        <taxon>Bacteria</taxon>
        <taxon>Pseudomonadati</taxon>
        <taxon>Pseudomonadota</taxon>
        <taxon>Betaproteobacteria</taxon>
        <taxon>Burkholderiales</taxon>
        <taxon>Alcaligenaceae</taxon>
        <taxon>Oligella</taxon>
    </lineage>
</organism>
<evidence type="ECO:0000313" key="4">
    <source>
        <dbReference type="EMBL" id="QPT39630.1"/>
    </source>
</evidence>
<protein>
    <submittedName>
        <fullName evidence="5">Predicted transmembrane transcriptional regulator (Anti-sigma factor)</fullName>
    </submittedName>
    <submittedName>
        <fullName evidence="4">Sigma-E factor negative regulatory protein</fullName>
    </submittedName>
</protein>
<keyword evidence="2" id="KW-1133">Transmembrane helix</keyword>
<evidence type="ECO:0000256" key="2">
    <source>
        <dbReference type="SAM" id="Phobius"/>
    </source>
</evidence>
<feature type="region of interest" description="Disordered" evidence="1">
    <location>
        <begin position="81"/>
        <end position="103"/>
    </location>
</feature>
<dbReference type="PANTHER" id="PTHR38104">
    <property type="match status" value="1"/>
</dbReference>
<dbReference type="AlphaFoldDB" id="A0A378XHF4"/>
<evidence type="ECO:0000256" key="1">
    <source>
        <dbReference type="SAM" id="MobiDB-lite"/>
    </source>
</evidence>
<gene>
    <name evidence="4" type="ORF">I6G29_10880</name>
    <name evidence="5" type="ORF">NCTC11997_02241</name>
</gene>